<dbReference type="OrthoDB" id="5418235at2759"/>
<dbReference type="InterPro" id="IPR052945">
    <property type="entry name" value="Mitotic_Regulator"/>
</dbReference>
<dbReference type="Gene3D" id="1.10.510.10">
    <property type="entry name" value="Transferase(Phosphotransferase) domain 1"/>
    <property type="match status" value="1"/>
</dbReference>
<dbReference type="InterPro" id="IPR000719">
    <property type="entry name" value="Prot_kinase_dom"/>
</dbReference>
<dbReference type="EMBL" id="JEMT01012731">
    <property type="protein sequence ID" value="EXX74749.1"/>
    <property type="molecule type" value="Genomic_DNA"/>
</dbReference>
<dbReference type="InterPro" id="IPR006597">
    <property type="entry name" value="Sel1-like"/>
</dbReference>
<dbReference type="Proteomes" id="UP000022910">
    <property type="component" value="Unassembled WGS sequence"/>
</dbReference>
<dbReference type="InterPro" id="IPR011990">
    <property type="entry name" value="TPR-like_helical_dom_sf"/>
</dbReference>
<dbReference type="Pfam" id="PF07714">
    <property type="entry name" value="PK_Tyr_Ser-Thr"/>
    <property type="match status" value="1"/>
</dbReference>
<protein>
    <submittedName>
        <fullName evidence="2">Mkk2p</fullName>
    </submittedName>
</protein>
<comment type="caution">
    <text evidence="2">The sequence shown here is derived from an EMBL/GenBank/DDBJ whole genome shotgun (WGS) entry which is preliminary data.</text>
</comment>
<accession>A0A015L4V3</accession>
<dbReference type="GO" id="GO:0004672">
    <property type="term" value="F:protein kinase activity"/>
    <property type="evidence" value="ECO:0007669"/>
    <property type="project" value="InterPro"/>
</dbReference>
<reference evidence="2 3" key="1">
    <citation type="submission" date="2014-02" db="EMBL/GenBank/DDBJ databases">
        <title>Single nucleus genome sequencing reveals high similarity among nuclei of an endomycorrhizal fungus.</title>
        <authorList>
            <person name="Lin K."/>
            <person name="Geurts R."/>
            <person name="Zhang Z."/>
            <person name="Limpens E."/>
            <person name="Saunders D.G."/>
            <person name="Mu D."/>
            <person name="Pang E."/>
            <person name="Cao H."/>
            <person name="Cha H."/>
            <person name="Lin T."/>
            <person name="Zhou Q."/>
            <person name="Shang Y."/>
            <person name="Li Y."/>
            <person name="Ivanov S."/>
            <person name="Sharma T."/>
            <person name="Velzen R.V."/>
            <person name="Ruijter N.D."/>
            <person name="Aanen D.K."/>
            <person name="Win J."/>
            <person name="Kamoun S."/>
            <person name="Bisseling T."/>
            <person name="Huang S."/>
        </authorList>
    </citation>
    <scope>NUCLEOTIDE SEQUENCE [LARGE SCALE GENOMIC DNA]</scope>
    <source>
        <strain evidence="3">DAOM197198w</strain>
    </source>
</reference>
<name>A0A015L4V3_RHIIW</name>
<dbReference type="GO" id="GO:0005524">
    <property type="term" value="F:ATP binding"/>
    <property type="evidence" value="ECO:0007669"/>
    <property type="project" value="InterPro"/>
</dbReference>
<dbReference type="AlphaFoldDB" id="A0A015L4V3"/>
<dbReference type="HOGENOM" id="CLU_000288_7_12_1"/>
<gene>
    <name evidence="2" type="ORF">RirG_048280</name>
</gene>
<sequence length="626" mass="72174">MQAADNLNESIEKAISIKYYEYKNFYNVEKIGNSDSGEIYRTNLKNSEQYFTLKSFDFNDITMKEIIHELELHHKIVHRNIRQLFGITEKVNEDSQIKKYLLVMEYAGDNTLQNYLKEGYKNLTWENKYKLAYQLVCTISWLHDKGIVHGGLNSSNILVYKNIIKLTDFGLSKRIKEASNQKSDIIPYIDPKKFAISNKTYLLNKKSDVYSIGVLLWEISSGQPPFKDEIYDANLATQILQGYREKIVPNTLINYSNLYIECWNCEPDDRPDMIQVFAKLKEIITKSVNFKQLLSIQQFNNIKNINIVHNNIMQIIQNFDKISIKEIEPKTQNINKYIFEEDLSFVVDELVDLYFEEVNKGKEEKMRKQAILNYIDNNGLKLQEIHKWLINNQDDSNFYYLLGYFNFQGIVDETNKQKALELFQKAAKLGNNAAQYNLANMYIDGEGVDKDYKKAFELSLGLAEKEYLSGINLLGYCYKYGIGTDINEQKTFESYQKAANLGNSNGLNNLGTCYEKGTGTDINEQKAFELYQKAADLGNANGMNSLGICYENGVGTADIDIQKAFELYQKAADLGNDHAQFNLALMYEFGNGIEKDITKATYWYIKSAEQGHNDAQDKLEKILNNL</sequence>
<dbReference type="Pfam" id="PF08238">
    <property type="entry name" value="Sel1"/>
    <property type="match status" value="6"/>
</dbReference>
<evidence type="ECO:0000259" key="1">
    <source>
        <dbReference type="PROSITE" id="PS50011"/>
    </source>
</evidence>
<dbReference type="PANTHER" id="PTHR43628:SF1">
    <property type="entry name" value="CHITIN SYNTHASE REGULATORY FACTOR 2-RELATED"/>
    <property type="match status" value="1"/>
</dbReference>
<dbReference type="InterPro" id="IPR011009">
    <property type="entry name" value="Kinase-like_dom_sf"/>
</dbReference>
<dbReference type="InterPro" id="IPR001245">
    <property type="entry name" value="Ser-Thr/Tyr_kinase_cat_dom"/>
</dbReference>
<organism evidence="2 3">
    <name type="scientific">Rhizophagus irregularis (strain DAOM 197198w)</name>
    <name type="common">Glomus intraradices</name>
    <dbReference type="NCBI Taxonomy" id="1432141"/>
    <lineage>
        <taxon>Eukaryota</taxon>
        <taxon>Fungi</taxon>
        <taxon>Fungi incertae sedis</taxon>
        <taxon>Mucoromycota</taxon>
        <taxon>Glomeromycotina</taxon>
        <taxon>Glomeromycetes</taxon>
        <taxon>Glomerales</taxon>
        <taxon>Glomeraceae</taxon>
        <taxon>Rhizophagus</taxon>
    </lineage>
</organism>
<dbReference type="PANTHER" id="PTHR43628">
    <property type="entry name" value="ACTIVATOR OF C KINASE PROTEIN 1-RELATED"/>
    <property type="match status" value="1"/>
</dbReference>
<dbReference type="Gene3D" id="1.25.40.10">
    <property type="entry name" value="Tetratricopeptide repeat domain"/>
    <property type="match status" value="2"/>
</dbReference>
<dbReference type="SUPFAM" id="SSF56112">
    <property type="entry name" value="Protein kinase-like (PK-like)"/>
    <property type="match status" value="1"/>
</dbReference>
<dbReference type="PROSITE" id="PS50011">
    <property type="entry name" value="PROTEIN_KINASE_DOM"/>
    <property type="match status" value="1"/>
</dbReference>
<evidence type="ECO:0000313" key="2">
    <source>
        <dbReference type="EMBL" id="EXX74749.1"/>
    </source>
</evidence>
<evidence type="ECO:0000313" key="3">
    <source>
        <dbReference type="Proteomes" id="UP000022910"/>
    </source>
</evidence>
<proteinExistence type="predicted"/>
<dbReference type="SUPFAM" id="SSF81901">
    <property type="entry name" value="HCP-like"/>
    <property type="match status" value="1"/>
</dbReference>
<feature type="domain" description="Protein kinase" evidence="1">
    <location>
        <begin position="25"/>
        <end position="284"/>
    </location>
</feature>
<dbReference type="SMART" id="SM00671">
    <property type="entry name" value="SEL1"/>
    <property type="match status" value="6"/>
</dbReference>
<keyword evidence="3" id="KW-1185">Reference proteome</keyword>